<accession>A0ABS2DPI7</accession>
<sequence>MIRKKIYHLLGQLPDEELEHVYWSIESIYQEYRHKKNLLNKGVVISEIIEDANVLIDKWDKSFANSISEKEREEIHYDDFKWHIFSYEKQSCLLEEEARKAFTAMTKDEVYVMYEGAPFIFLYSNSSKLVAEDFDTQDDIYIFDKNFTWTYVRTHESLCGPYFYRVNEMTDEKTQGDKP</sequence>
<evidence type="ECO:0000313" key="2">
    <source>
        <dbReference type="Proteomes" id="UP001518925"/>
    </source>
</evidence>
<name>A0ABS2DPI7_9BACI</name>
<protein>
    <submittedName>
        <fullName evidence="1">DUF4275 family protein</fullName>
    </submittedName>
</protein>
<comment type="caution">
    <text evidence="1">The sequence shown here is derived from an EMBL/GenBank/DDBJ whole genome shotgun (WGS) entry which is preliminary data.</text>
</comment>
<dbReference type="RefSeq" id="WP_204205074.1">
    <property type="nucleotide sequence ID" value="NZ_JAFELM010000043.1"/>
</dbReference>
<dbReference type="Proteomes" id="UP001518925">
    <property type="component" value="Unassembled WGS sequence"/>
</dbReference>
<dbReference type="Pfam" id="PF14101">
    <property type="entry name" value="DUF4275"/>
    <property type="match status" value="1"/>
</dbReference>
<proteinExistence type="predicted"/>
<dbReference type="InterPro" id="IPR025454">
    <property type="entry name" value="DUF4275"/>
</dbReference>
<reference evidence="1 2" key="1">
    <citation type="submission" date="2021-02" db="EMBL/GenBank/DDBJ databases">
        <title>Bacillus sp. RD4P76, an endophyte from a halophyte.</title>
        <authorList>
            <person name="Sun J.-Q."/>
        </authorList>
    </citation>
    <scope>NUCLEOTIDE SEQUENCE [LARGE SCALE GENOMIC DNA]</scope>
    <source>
        <strain evidence="1 2">RD4P76</strain>
    </source>
</reference>
<gene>
    <name evidence="1" type="ORF">JR050_18225</name>
</gene>
<evidence type="ECO:0000313" key="1">
    <source>
        <dbReference type="EMBL" id="MBM6619603.1"/>
    </source>
</evidence>
<keyword evidence="2" id="KW-1185">Reference proteome</keyword>
<dbReference type="EMBL" id="JAFELM010000043">
    <property type="protein sequence ID" value="MBM6619603.1"/>
    <property type="molecule type" value="Genomic_DNA"/>
</dbReference>
<organism evidence="1 2">
    <name type="scientific">Bacillus suaedaesalsae</name>
    <dbReference type="NCBI Taxonomy" id="2810349"/>
    <lineage>
        <taxon>Bacteria</taxon>
        <taxon>Bacillati</taxon>
        <taxon>Bacillota</taxon>
        <taxon>Bacilli</taxon>
        <taxon>Bacillales</taxon>
        <taxon>Bacillaceae</taxon>
        <taxon>Bacillus</taxon>
    </lineage>
</organism>